<reference evidence="1 2" key="2">
    <citation type="submission" date="2018-06" db="EMBL/GenBank/DDBJ databases">
        <title>Metagenomic assembly of (sub)arctic Cyanobacteria and their associated microbiome from non-axenic cultures.</title>
        <authorList>
            <person name="Baurain D."/>
        </authorList>
    </citation>
    <scope>NUCLEOTIDE SEQUENCE [LARGE SCALE GENOMIC DNA]</scope>
    <source>
        <strain evidence="1">ULC027bin1</strain>
    </source>
</reference>
<comment type="caution">
    <text evidence="1">The sequence shown here is derived from an EMBL/GenBank/DDBJ whole genome shotgun (WGS) entry which is preliminary data.</text>
</comment>
<dbReference type="EMBL" id="QBMP01000149">
    <property type="protein sequence ID" value="PZO52358.1"/>
    <property type="molecule type" value="Genomic_DNA"/>
</dbReference>
<sequence>MQAVPIMNVRAGEILKSHEGKYYRVLEVSAGVISLIRVNGQTIFACRPEYVALNFYIPTSEAA</sequence>
<organism evidence="1 2">
    <name type="scientific">Phormidesmis priestleyi</name>
    <dbReference type="NCBI Taxonomy" id="268141"/>
    <lineage>
        <taxon>Bacteria</taxon>
        <taxon>Bacillati</taxon>
        <taxon>Cyanobacteriota</taxon>
        <taxon>Cyanophyceae</taxon>
        <taxon>Leptolyngbyales</taxon>
        <taxon>Leptolyngbyaceae</taxon>
        <taxon>Phormidesmis</taxon>
    </lineage>
</organism>
<gene>
    <name evidence="1" type="ORF">DCF15_13890</name>
</gene>
<reference evidence="2" key="1">
    <citation type="submission" date="2018-04" db="EMBL/GenBank/DDBJ databases">
        <authorList>
            <person name="Cornet L."/>
        </authorList>
    </citation>
    <scope>NUCLEOTIDE SEQUENCE [LARGE SCALE GENOMIC DNA]</scope>
</reference>
<protein>
    <submittedName>
        <fullName evidence="1">Uncharacterized protein</fullName>
    </submittedName>
</protein>
<evidence type="ECO:0000313" key="1">
    <source>
        <dbReference type="EMBL" id="PZO52358.1"/>
    </source>
</evidence>
<dbReference type="Proteomes" id="UP000249794">
    <property type="component" value="Unassembled WGS sequence"/>
</dbReference>
<dbReference type="AlphaFoldDB" id="A0A2W4ZBL4"/>
<name>A0A2W4ZBL4_9CYAN</name>
<accession>A0A2W4ZBL4</accession>
<proteinExistence type="predicted"/>
<evidence type="ECO:0000313" key="2">
    <source>
        <dbReference type="Proteomes" id="UP000249794"/>
    </source>
</evidence>